<evidence type="ECO:0000313" key="2">
    <source>
        <dbReference type="EMBL" id="BCK84365.1"/>
    </source>
</evidence>
<dbReference type="Proteomes" id="UP000679848">
    <property type="component" value="Chromosome"/>
</dbReference>
<keyword evidence="3" id="KW-1185">Reference proteome</keyword>
<name>A0A810QCS0_9FIRM</name>
<reference evidence="2" key="1">
    <citation type="submission" date="2020-09" db="EMBL/GenBank/DDBJ databases">
        <title>New species isolated from human feces.</title>
        <authorList>
            <person name="Kitahara M."/>
            <person name="Shigeno Y."/>
            <person name="Shime M."/>
            <person name="Matsumoto Y."/>
            <person name="Nakamura S."/>
            <person name="Motooka D."/>
            <person name="Fukuoka S."/>
            <person name="Nishikawa H."/>
            <person name="Benno Y."/>
        </authorList>
    </citation>
    <scope>NUCLEOTIDE SEQUENCE</scope>
    <source>
        <strain evidence="2">MM59</strain>
    </source>
</reference>
<proteinExistence type="predicted"/>
<accession>A0A810QCS0</accession>
<gene>
    <name evidence="2" type="ORF">MM59RIKEN_16840</name>
</gene>
<dbReference type="EMBL" id="AP023420">
    <property type="protein sequence ID" value="BCK84365.1"/>
    <property type="molecule type" value="Genomic_DNA"/>
</dbReference>
<evidence type="ECO:0000313" key="3">
    <source>
        <dbReference type="Proteomes" id="UP000679848"/>
    </source>
</evidence>
<feature type="compositionally biased region" description="Gly residues" evidence="1">
    <location>
        <begin position="55"/>
        <end position="66"/>
    </location>
</feature>
<protein>
    <submittedName>
        <fullName evidence="2">Uncharacterized protein</fullName>
    </submittedName>
</protein>
<feature type="region of interest" description="Disordered" evidence="1">
    <location>
        <begin position="46"/>
        <end position="66"/>
    </location>
</feature>
<dbReference type="KEGG" id="pfaa:MM59RIKEN_16840"/>
<dbReference type="AlphaFoldDB" id="A0A810QCS0"/>
<evidence type="ECO:0000256" key="1">
    <source>
        <dbReference type="SAM" id="MobiDB-lite"/>
    </source>
</evidence>
<sequence>MPAALIFSVLVWVLKPRSFVGFSPEVADVVIDRSNIGADREFCQARPDREEAAAGRGGGPFGRPQP</sequence>
<dbReference type="RefSeq" id="WP_213543108.1">
    <property type="nucleotide sequence ID" value="NZ_AP023420.1"/>
</dbReference>
<organism evidence="2 3">
    <name type="scientific">Pusillibacter faecalis</name>
    <dbReference type="NCBI Taxonomy" id="2714358"/>
    <lineage>
        <taxon>Bacteria</taxon>
        <taxon>Bacillati</taxon>
        <taxon>Bacillota</taxon>
        <taxon>Clostridia</taxon>
        <taxon>Eubacteriales</taxon>
        <taxon>Oscillospiraceae</taxon>
        <taxon>Pusillibacter</taxon>
    </lineage>
</organism>